<evidence type="ECO:0000313" key="8">
    <source>
        <dbReference type="Proteomes" id="UP000305546"/>
    </source>
</evidence>
<evidence type="ECO:0000256" key="5">
    <source>
        <dbReference type="ARBA" id="ARBA00023136"/>
    </source>
</evidence>
<dbReference type="PANTHER" id="PTHR23513:SF11">
    <property type="entry name" value="STAPHYLOFERRIN A TRANSPORTER"/>
    <property type="match status" value="1"/>
</dbReference>
<feature type="transmembrane region" description="Helical" evidence="6">
    <location>
        <begin position="301"/>
        <end position="322"/>
    </location>
</feature>
<evidence type="ECO:0000313" key="7">
    <source>
        <dbReference type="EMBL" id="TNC23736.1"/>
    </source>
</evidence>
<name>A0A5C4M001_9PSEU</name>
<feature type="transmembrane region" description="Helical" evidence="6">
    <location>
        <begin position="103"/>
        <end position="122"/>
    </location>
</feature>
<comment type="caution">
    <text evidence="7">The sequence shown here is derived from an EMBL/GenBank/DDBJ whole genome shotgun (WGS) entry which is preliminary data.</text>
</comment>
<keyword evidence="4 6" id="KW-1133">Transmembrane helix</keyword>
<dbReference type="PANTHER" id="PTHR23513">
    <property type="entry name" value="INTEGRAL MEMBRANE EFFLUX PROTEIN-RELATED"/>
    <property type="match status" value="1"/>
</dbReference>
<feature type="transmembrane region" description="Helical" evidence="6">
    <location>
        <begin position="71"/>
        <end position="91"/>
    </location>
</feature>
<organism evidence="7 8">
    <name type="scientific">Amycolatopsis alkalitolerans</name>
    <dbReference type="NCBI Taxonomy" id="2547244"/>
    <lineage>
        <taxon>Bacteria</taxon>
        <taxon>Bacillati</taxon>
        <taxon>Actinomycetota</taxon>
        <taxon>Actinomycetes</taxon>
        <taxon>Pseudonocardiales</taxon>
        <taxon>Pseudonocardiaceae</taxon>
        <taxon>Amycolatopsis</taxon>
    </lineage>
</organism>
<comment type="subcellular location">
    <subcellularLocation>
        <location evidence="1">Cell membrane</location>
        <topology evidence="1">Multi-pass membrane protein</topology>
    </subcellularLocation>
</comment>
<dbReference type="Gene3D" id="1.20.1250.20">
    <property type="entry name" value="MFS general substrate transporter like domains"/>
    <property type="match status" value="2"/>
</dbReference>
<sequence length="421" mass="41878">MNERTTSSLISSTPCFTGCVHGARSMSGTRTVFRAFGLRAVLLFTVLLISYGGDEVAVFALTFHLSSSGALFVAGLQVAALLPGVLLGRYVGKLLIGRKPGAVVAAASAAQAAVAVVLSFDLPAAGTVGFVALLAVVNTFSVTMLNAALPMLAATEVAESAYGLGQSASSLAMVLGPLAGAGLFAVMGVRGALLIDAATFLTVAAYGVAVRAVPLAEDAEPDAKPERGGLTGTAILTVGLVFVVIGTTAGTDVAFVFLVREHMPDSAVAVLGFATAAWAIGIMLGSSLVSRVSSVSPVVRLALSGSLIGAVYLACGLAPTAAVLLTTFVLGGLANAIFNATLRAAIYRMVGPSEATRAFGTFLAGVNAAILCGIAIATPFAEGASATAYTVGGGAALLAALVAIPVALRTSAEVPAEDVAT</sequence>
<protein>
    <submittedName>
        <fullName evidence="7">MFS transporter</fullName>
    </submittedName>
</protein>
<dbReference type="GO" id="GO:0005886">
    <property type="term" value="C:plasma membrane"/>
    <property type="evidence" value="ECO:0007669"/>
    <property type="project" value="UniProtKB-SubCell"/>
</dbReference>
<dbReference type="AlphaFoldDB" id="A0A5C4M001"/>
<feature type="transmembrane region" description="Helical" evidence="6">
    <location>
        <begin position="161"/>
        <end position="186"/>
    </location>
</feature>
<gene>
    <name evidence="7" type="ORF">FG385_20450</name>
</gene>
<keyword evidence="3 6" id="KW-0812">Transmembrane</keyword>
<feature type="transmembrane region" description="Helical" evidence="6">
    <location>
        <begin position="358"/>
        <end position="380"/>
    </location>
</feature>
<dbReference type="SUPFAM" id="SSF103473">
    <property type="entry name" value="MFS general substrate transporter"/>
    <property type="match status" value="2"/>
</dbReference>
<evidence type="ECO:0000256" key="6">
    <source>
        <dbReference type="SAM" id="Phobius"/>
    </source>
</evidence>
<keyword evidence="5 6" id="KW-0472">Membrane</keyword>
<evidence type="ECO:0000256" key="1">
    <source>
        <dbReference type="ARBA" id="ARBA00004651"/>
    </source>
</evidence>
<feature type="transmembrane region" description="Helical" evidence="6">
    <location>
        <begin position="128"/>
        <end position="149"/>
    </location>
</feature>
<accession>A0A5C4M001</accession>
<feature type="transmembrane region" description="Helical" evidence="6">
    <location>
        <begin position="234"/>
        <end position="260"/>
    </location>
</feature>
<proteinExistence type="predicted"/>
<feature type="transmembrane region" description="Helical" evidence="6">
    <location>
        <begin position="328"/>
        <end position="346"/>
    </location>
</feature>
<feature type="transmembrane region" description="Helical" evidence="6">
    <location>
        <begin position="266"/>
        <end position="289"/>
    </location>
</feature>
<feature type="transmembrane region" description="Helical" evidence="6">
    <location>
        <begin position="386"/>
        <end position="408"/>
    </location>
</feature>
<keyword evidence="8" id="KW-1185">Reference proteome</keyword>
<keyword evidence="2" id="KW-1003">Cell membrane</keyword>
<dbReference type="Proteomes" id="UP000305546">
    <property type="component" value="Unassembled WGS sequence"/>
</dbReference>
<evidence type="ECO:0000256" key="3">
    <source>
        <dbReference type="ARBA" id="ARBA00022692"/>
    </source>
</evidence>
<dbReference type="EMBL" id="VDFW01000018">
    <property type="protein sequence ID" value="TNC23736.1"/>
    <property type="molecule type" value="Genomic_DNA"/>
</dbReference>
<evidence type="ECO:0000256" key="2">
    <source>
        <dbReference type="ARBA" id="ARBA00022475"/>
    </source>
</evidence>
<feature type="transmembrane region" description="Helical" evidence="6">
    <location>
        <begin position="32"/>
        <end position="51"/>
    </location>
</feature>
<evidence type="ECO:0000256" key="4">
    <source>
        <dbReference type="ARBA" id="ARBA00022989"/>
    </source>
</evidence>
<feature type="transmembrane region" description="Helical" evidence="6">
    <location>
        <begin position="192"/>
        <end position="213"/>
    </location>
</feature>
<reference evidence="7 8" key="1">
    <citation type="submission" date="2019-06" db="EMBL/GenBank/DDBJ databases">
        <title>Amycolatopsis alkalitolerans sp. nov., isolated from Gastrodia elata Blume.</title>
        <authorList>
            <person name="Narsing Rao M.P."/>
            <person name="Li W.J."/>
        </authorList>
    </citation>
    <scope>NUCLEOTIDE SEQUENCE [LARGE SCALE GENOMIC DNA]</scope>
    <source>
        <strain evidence="7 8">SYSUP0005</strain>
    </source>
</reference>
<dbReference type="InterPro" id="IPR036259">
    <property type="entry name" value="MFS_trans_sf"/>
</dbReference>